<name>A0AAW1MD53_POPJA</name>
<proteinExistence type="inferred from homology"/>
<organism evidence="10 11">
    <name type="scientific">Popillia japonica</name>
    <name type="common">Japanese beetle</name>
    <dbReference type="NCBI Taxonomy" id="7064"/>
    <lineage>
        <taxon>Eukaryota</taxon>
        <taxon>Metazoa</taxon>
        <taxon>Ecdysozoa</taxon>
        <taxon>Arthropoda</taxon>
        <taxon>Hexapoda</taxon>
        <taxon>Insecta</taxon>
        <taxon>Pterygota</taxon>
        <taxon>Neoptera</taxon>
        <taxon>Endopterygota</taxon>
        <taxon>Coleoptera</taxon>
        <taxon>Polyphaga</taxon>
        <taxon>Scarabaeiformia</taxon>
        <taxon>Scarabaeidae</taxon>
        <taxon>Rutelinae</taxon>
        <taxon>Popillia</taxon>
    </lineage>
</organism>
<keyword evidence="5" id="KW-1015">Disulfide bond</keyword>
<protein>
    <submittedName>
        <fullName evidence="10">Pacifastin inhibitor (LCMII)</fullName>
    </submittedName>
</protein>
<keyword evidence="3 7" id="KW-0646">Protease inhibitor</keyword>
<dbReference type="EMBL" id="JASPKY010000064">
    <property type="protein sequence ID" value="KAK9743918.1"/>
    <property type="molecule type" value="Genomic_DNA"/>
</dbReference>
<feature type="signal peptide" evidence="8">
    <location>
        <begin position="1"/>
        <end position="19"/>
    </location>
</feature>
<evidence type="ECO:0000256" key="1">
    <source>
        <dbReference type="ARBA" id="ARBA00004613"/>
    </source>
</evidence>
<feature type="chain" id="PRO_5043699357" evidence="8">
    <location>
        <begin position="20"/>
        <end position="85"/>
    </location>
</feature>
<evidence type="ECO:0000313" key="10">
    <source>
        <dbReference type="EMBL" id="KAK9743918.1"/>
    </source>
</evidence>
<sequence>MKTNITLLVVILIFGFVACIPLDTSSVENQKKCETPGKTFFDGCNNCGCSEDGIVTWCTYKFCPPSSILPTVVVDKVPEEKAIVA</sequence>
<evidence type="ECO:0000313" key="11">
    <source>
        <dbReference type="Proteomes" id="UP001458880"/>
    </source>
</evidence>
<comment type="caution">
    <text evidence="7">Lacks conserved residue(s) required for the propagation of feature annotation.</text>
</comment>
<keyword evidence="11" id="KW-1185">Reference proteome</keyword>
<dbReference type="InterPro" id="IPR036201">
    <property type="entry name" value="Pacifastin_dom_sf"/>
</dbReference>
<feature type="site" description="Reactive bond" evidence="7">
    <location>
        <begin position="60"/>
        <end position="61"/>
    </location>
</feature>
<feature type="domain" description="Pacifastin" evidence="9">
    <location>
        <begin position="30"/>
        <end position="66"/>
    </location>
</feature>
<dbReference type="GO" id="GO:0004867">
    <property type="term" value="F:serine-type endopeptidase inhibitor activity"/>
    <property type="evidence" value="ECO:0007669"/>
    <property type="project" value="UniProtKB-UniRule"/>
</dbReference>
<accession>A0AAW1MD53</accession>
<keyword evidence="8" id="KW-0732">Signal</keyword>
<reference evidence="10 11" key="1">
    <citation type="journal article" date="2024" name="BMC Genomics">
        <title>De novo assembly and annotation of Popillia japonica's genome with initial clues to its potential as an invasive pest.</title>
        <authorList>
            <person name="Cucini C."/>
            <person name="Boschi S."/>
            <person name="Funari R."/>
            <person name="Cardaioli E."/>
            <person name="Iannotti N."/>
            <person name="Marturano G."/>
            <person name="Paoli F."/>
            <person name="Bruttini M."/>
            <person name="Carapelli A."/>
            <person name="Frati F."/>
            <person name="Nardi F."/>
        </authorList>
    </citation>
    <scope>NUCLEOTIDE SEQUENCE [LARGE SCALE GENOMIC DNA]</scope>
    <source>
        <strain evidence="10">DMR45628</strain>
    </source>
</reference>
<dbReference type="AlphaFoldDB" id="A0AAW1MD53"/>
<dbReference type="SUPFAM" id="SSF57283">
    <property type="entry name" value="PMP inhibitors"/>
    <property type="match status" value="1"/>
</dbReference>
<evidence type="ECO:0000259" key="9">
    <source>
        <dbReference type="PROSITE" id="PS51446"/>
    </source>
</evidence>
<dbReference type="Pfam" id="PF05375">
    <property type="entry name" value="Pacifastin_I"/>
    <property type="match status" value="1"/>
</dbReference>
<dbReference type="InterPro" id="IPR008037">
    <property type="entry name" value="Pacifastin_dom"/>
</dbReference>
<gene>
    <name evidence="10" type="ORF">QE152_g8216</name>
</gene>
<dbReference type="Proteomes" id="UP001458880">
    <property type="component" value="Unassembled WGS sequence"/>
</dbReference>
<comment type="caution">
    <text evidence="10">The sequence shown here is derived from an EMBL/GenBank/DDBJ whole genome shotgun (WGS) entry which is preliminary data.</text>
</comment>
<dbReference type="PROSITE" id="PS51257">
    <property type="entry name" value="PROKAR_LIPOPROTEIN"/>
    <property type="match status" value="1"/>
</dbReference>
<dbReference type="GO" id="GO:0005576">
    <property type="term" value="C:extracellular region"/>
    <property type="evidence" value="ECO:0007669"/>
    <property type="project" value="UniProtKB-SubCell"/>
</dbReference>
<evidence type="ECO:0000256" key="7">
    <source>
        <dbReference type="PROSITE-ProRule" id="PRU00776"/>
    </source>
</evidence>
<evidence type="ECO:0000256" key="8">
    <source>
        <dbReference type="SAM" id="SignalP"/>
    </source>
</evidence>
<evidence type="ECO:0000256" key="5">
    <source>
        <dbReference type="ARBA" id="ARBA00023157"/>
    </source>
</evidence>
<comment type="similarity">
    <text evidence="6 7">Belongs to the protease inhibitor I19 family.</text>
</comment>
<comment type="subcellular location">
    <subcellularLocation>
        <location evidence="1">Secreted</location>
    </subcellularLocation>
</comment>
<keyword evidence="2" id="KW-0964">Secreted</keyword>
<evidence type="ECO:0000256" key="2">
    <source>
        <dbReference type="ARBA" id="ARBA00022525"/>
    </source>
</evidence>
<keyword evidence="4 7" id="KW-0722">Serine protease inhibitor</keyword>
<evidence type="ECO:0000256" key="6">
    <source>
        <dbReference type="ARBA" id="ARBA00029459"/>
    </source>
</evidence>
<evidence type="ECO:0000256" key="4">
    <source>
        <dbReference type="ARBA" id="ARBA00022900"/>
    </source>
</evidence>
<dbReference type="PROSITE" id="PS51446">
    <property type="entry name" value="PACIFASTIN"/>
    <property type="match status" value="1"/>
</dbReference>
<evidence type="ECO:0000256" key="3">
    <source>
        <dbReference type="ARBA" id="ARBA00022690"/>
    </source>
</evidence>